<feature type="region of interest" description="Disordered" evidence="6">
    <location>
        <begin position="38"/>
        <end position="83"/>
    </location>
</feature>
<protein>
    <recommendedName>
        <fullName evidence="7">GTD-binding domain-containing protein</fullName>
    </recommendedName>
</protein>
<feature type="coiled-coil region" evidence="5">
    <location>
        <begin position="200"/>
        <end position="291"/>
    </location>
</feature>
<dbReference type="OrthoDB" id="1100010at2759"/>
<dbReference type="AlphaFoldDB" id="A0A9D4V682"/>
<accession>A0A9D4V682</accession>
<evidence type="ECO:0000313" key="8">
    <source>
        <dbReference type="EMBL" id="KAI5079677.1"/>
    </source>
</evidence>
<dbReference type="EMBL" id="JABFUD020000005">
    <property type="protein sequence ID" value="KAI5079677.1"/>
    <property type="molecule type" value="Genomic_DNA"/>
</dbReference>
<evidence type="ECO:0000256" key="4">
    <source>
        <dbReference type="ARBA" id="ARBA00023136"/>
    </source>
</evidence>
<reference evidence="8 9" key="1">
    <citation type="submission" date="2021-01" db="EMBL/GenBank/DDBJ databases">
        <title>Adiantum capillus-veneris genome.</title>
        <authorList>
            <person name="Fang Y."/>
            <person name="Liao Q."/>
        </authorList>
    </citation>
    <scope>NUCLEOTIDE SEQUENCE [LARGE SCALE GENOMIC DNA]</scope>
    <source>
        <strain evidence="8">H3</strain>
        <tissue evidence="8">Leaf</tissue>
    </source>
</reference>
<evidence type="ECO:0000256" key="2">
    <source>
        <dbReference type="ARBA" id="ARBA00022692"/>
    </source>
</evidence>
<keyword evidence="9" id="KW-1185">Reference proteome</keyword>
<evidence type="ECO:0000313" key="9">
    <source>
        <dbReference type="Proteomes" id="UP000886520"/>
    </source>
</evidence>
<dbReference type="GO" id="GO:0016020">
    <property type="term" value="C:membrane"/>
    <property type="evidence" value="ECO:0007669"/>
    <property type="project" value="UniProtKB-SubCell"/>
</dbReference>
<dbReference type="PANTHER" id="PTHR31422">
    <property type="entry name" value="BNAANNG28530D PROTEIN"/>
    <property type="match status" value="1"/>
</dbReference>
<feature type="coiled-coil region" evidence="5">
    <location>
        <begin position="666"/>
        <end position="717"/>
    </location>
</feature>
<feature type="compositionally biased region" description="Basic and acidic residues" evidence="6">
    <location>
        <begin position="38"/>
        <end position="58"/>
    </location>
</feature>
<feature type="region of interest" description="Disordered" evidence="6">
    <location>
        <begin position="115"/>
        <end position="178"/>
    </location>
</feature>
<evidence type="ECO:0000256" key="3">
    <source>
        <dbReference type="ARBA" id="ARBA00022989"/>
    </source>
</evidence>
<evidence type="ECO:0000256" key="1">
    <source>
        <dbReference type="ARBA" id="ARBA00004370"/>
    </source>
</evidence>
<dbReference type="Pfam" id="PF04576">
    <property type="entry name" value="Zein-binding"/>
    <property type="match status" value="1"/>
</dbReference>
<proteinExistence type="predicted"/>
<sequence>MAMASVLEKEFSSCNGGRIVGLGLCFSGIMKSTSDRRSYLSKRTEDRTDPLSHGDGKGKPSSWQRSVKRKLPSSACELPPQARKVDSTLCTSQNLRPHRHLASIRKSLSDPLQVFGDCDESSSSQHRGSSRTNPSECKDRLPRDNEGRPDTLEDAENLSKEKRRWLKPGLKDSTNLDPKATLKQNNLHTYNEVMVLKETLHAEREAHRSLQTELDEERNAASSAANEAMSMIARLQEEKAAVLMEARQFKRMAEERELHNQEAISLLKEMLMNKEEEALALENELVACRQMFLAIEAGEPLQNMTPKYLDMENYSNSNQQTELVSCDSKQLSLYVNDRPRGSFKEEPIISEFSGRTFGRSLKGFASDSIRGNLEDFFNRAGESTEEMMNCNEMQYNKEWPGTMYDKVVDYSTSVDNSMSFIHGAIHGIGNGDTLEQIPSPSSGKSFSECQAEPPAFCTDEQSRSLWDRIMKLEHRLETFGVDGKGFEFDLPETIAPTPQTPGFTSCKQQVNASSLDPTSCSTLDPQKVDIVKRESVEMPGKLDCTGGSHGPEAEIEQLKGSEISSCRNQMQASLESQGRNTSHILAHPYDNFSDTVEGVHDVYEVGYQLNEGLHNECYRSPEVDSSHRAQLGSIEKPDSPSELMAPIMETMDVTPPDSAEVKNLSSSLSGAEIQQLNKRLQVLENEKHSMHQAILSLQAENKELRALEAVALELQDLKQSQNLKRTLQISELPNKRVKSEQPSFTSIFKGFFSYLPSGTNLENRSMALDLVSHSAQKDYVGLSRLLETSPHLKTETLIMRGLKVKVPAAI</sequence>
<comment type="caution">
    <text evidence="8">The sequence shown here is derived from an EMBL/GenBank/DDBJ whole genome shotgun (WGS) entry which is preliminary data.</text>
</comment>
<evidence type="ECO:0000256" key="5">
    <source>
        <dbReference type="SAM" id="Coils"/>
    </source>
</evidence>
<gene>
    <name evidence="8" type="ORF">GOP47_0005156</name>
</gene>
<dbReference type="PANTHER" id="PTHR31422:SF3">
    <property type="entry name" value="GTD-BINDING DOMAIN-CONTAINING PROTEIN"/>
    <property type="match status" value="1"/>
</dbReference>
<keyword evidence="5" id="KW-0175">Coiled coil</keyword>
<keyword evidence="4" id="KW-0472">Membrane</keyword>
<evidence type="ECO:0000256" key="6">
    <source>
        <dbReference type="SAM" id="MobiDB-lite"/>
    </source>
</evidence>
<dbReference type="GO" id="GO:0080115">
    <property type="term" value="F:myosin XI tail binding"/>
    <property type="evidence" value="ECO:0007669"/>
    <property type="project" value="UniProtKB-ARBA"/>
</dbReference>
<feature type="domain" description="GTD-binding" evidence="7">
    <location>
        <begin position="191"/>
        <end position="289"/>
    </location>
</feature>
<keyword evidence="3" id="KW-1133">Transmembrane helix</keyword>
<dbReference type="Proteomes" id="UP000886520">
    <property type="component" value="Chromosome 5"/>
</dbReference>
<feature type="compositionally biased region" description="Basic and acidic residues" evidence="6">
    <location>
        <begin position="136"/>
        <end position="151"/>
    </location>
</feature>
<organism evidence="8 9">
    <name type="scientific">Adiantum capillus-veneris</name>
    <name type="common">Maidenhair fern</name>
    <dbReference type="NCBI Taxonomy" id="13818"/>
    <lineage>
        <taxon>Eukaryota</taxon>
        <taxon>Viridiplantae</taxon>
        <taxon>Streptophyta</taxon>
        <taxon>Embryophyta</taxon>
        <taxon>Tracheophyta</taxon>
        <taxon>Polypodiopsida</taxon>
        <taxon>Polypodiidae</taxon>
        <taxon>Polypodiales</taxon>
        <taxon>Pteridineae</taxon>
        <taxon>Pteridaceae</taxon>
        <taxon>Vittarioideae</taxon>
        <taxon>Adiantum</taxon>
    </lineage>
</organism>
<dbReference type="PROSITE" id="PS51775">
    <property type="entry name" value="GTD_BINDING"/>
    <property type="match status" value="1"/>
</dbReference>
<dbReference type="InterPro" id="IPR007656">
    <property type="entry name" value="GTD-bd"/>
</dbReference>
<evidence type="ECO:0000259" key="7">
    <source>
        <dbReference type="PROSITE" id="PS51775"/>
    </source>
</evidence>
<name>A0A9D4V682_ADICA</name>
<comment type="subcellular location">
    <subcellularLocation>
        <location evidence="1">Membrane</location>
    </subcellularLocation>
</comment>
<keyword evidence="2" id="KW-0812">Transmembrane</keyword>